<reference evidence="2" key="1">
    <citation type="submission" date="2020-04" db="EMBL/GenBank/DDBJ databases">
        <authorList>
            <person name="Chiriac C."/>
            <person name="Salcher M."/>
            <person name="Ghai R."/>
            <person name="Kavagutti S V."/>
        </authorList>
    </citation>
    <scope>NUCLEOTIDE SEQUENCE</scope>
</reference>
<gene>
    <name evidence="2" type="ORF">UFOVP642_11</name>
</gene>
<sequence length="697" mass="73776">MSASFGSSRVGTSRSPATNNFPLQPQRPLPSRTTADTYTRPADWAAMPTVTTGDKKIVILAAVWNLTSNFIAFNVSGSLGYTVDWGDGTSPVNVATGVQAQYNYTYSTVPGSVTTRGYKTAVITITPQSTGTLTSVNFNLEHTSLNGSSVITTTPILELIICSAALTSFTLGSGSPVVATRYLEKVNMIDLGTITSATSWFNGCQSLQSVAFPAAFSTSLTDCSSMFQSCSALQTVPLFNTVAVTNMNNMFQDCRSLVFVPDFNTAAVTNGMGGMFQNCFNLTYAPNFNTANCNNFGSMFQQCFSLVSVPAYNLSSSSNGVGSMFQSCRSLKTVPAFRLRTAGTYNASSMFNGCSSLLALPPMDWSFCNSMANTFQNCASLIAVPNLVLTNCTSLSSTFSDCRALRTVGNITVTSACTNMIGTFNGAYSIISLGAITGTTGVTSVNNLFGNMHQIKVFPNMAFPACTNFNAMFNSCMSMTTAPAITFGGAVTTTENMFLNCQALVTVPDYTITFAASATMATTFSGCNSLLAGPTWNTANVNNMTSMFASCFNLRSVPAYNTTNVINMTSMFNTCVMLQSLPTFTTSAVTNFTTTFSDCRSLKYIDSWNFTGGTTLTNAFGSAAASNCGMLSRIIGTNNFKVSVNLSNAMLSGTQLDEIYTGLATITAQTITVTGNWGTATDTPSIATAKGWTVTGT</sequence>
<feature type="compositionally biased region" description="Polar residues" evidence="1">
    <location>
        <begin position="1"/>
        <end position="23"/>
    </location>
</feature>
<feature type="region of interest" description="Disordered" evidence="1">
    <location>
        <begin position="1"/>
        <end position="37"/>
    </location>
</feature>
<evidence type="ECO:0008006" key="3">
    <source>
        <dbReference type="Google" id="ProtNLM"/>
    </source>
</evidence>
<protein>
    <recommendedName>
        <fullName evidence="3">Bacterial surface protein 26-residue repeat</fullName>
    </recommendedName>
</protein>
<accession>A0A6J5NAQ5</accession>
<dbReference type="EMBL" id="LR796620">
    <property type="protein sequence ID" value="CAB4154531.1"/>
    <property type="molecule type" value="Genomic_DNA"/>
</dbReference>
<dbReference type="Pfam" id="PF03382">
    <property type="entry name" value="DUF285"/>
    <property type="match status" value="3"/>
</dbReference>
<dbReference type="InterPro" id="IPR005046">
    <property type="entry name" value="DUF285"/>
</dbReference>
<evidence type="ECO:0000256" key="1">
    <source>
        <dbReference type="SAM" id="MobiDB-lite"/>
    </source>
</evidence>
<name>A0A6J5NAQ5_9CAUD</name>
<proteinExistence type="predicted"/>
<dbReference type="InterPro" id="IPR032675">
    <property type="entry name" value="LRR_dom_sf"/>
</dbReference>
<evidence type="ECO:0000313" key="2">
    <source>
        <dbReference type="EMBL" id="CAB4154531.1"/>
    </source>
</evidence>
<dbReference type="Gene3D" id="3.80.10.10">
    <property type="entry name" value="Ribonuclease Inhibitor"/>
    <property type="match status" value="1"/>
</dbReference>
<organism evidence="2">
    <name type="scientific">uncultured Caudovirales phage</name>
    <dbReference type="NCBI Taxonomy" id="2100421"/>
    <lineage>
        <taxon>Viruses</taxon>
        <taxon>Duplodnaviria</taxon>
        <taxon>Heunggongvirae</taxon>
        <taxon>Uroviricota</taxon>
        <taxon>Caudoviricetes</taxon>
        <taxon>Peduoviridae</taxon>
        <taxon>Maltschvirus</taxon>
        <taxon>Maltschvirus maltsch</taxon>
    </lineage>
</organism>